<evidence type="ECO:0000256" key="2">
    <source>
        <dbReference type="SAM" id="MobiDB-lite"/>
    </source>
</evidence>
<evidence type="ECO:0000256" key="1">
    <source>
        <dbReference type="ARBA" id="ARBA00023125"/>
    </source>
</evidence>
<dbReference type="OrthoDB" id="10310885at2759"/>
<dbReference type="GO" id="GO:0003677">
    <property type="term" value="F:DNA binding"/>
    <property type="evidence" value="ECO:0007669"/>
    <property type="project" value="UniProtKB-KW"/>
</dbReference>
<feature type="compositionally biased region" description="Basic residues" evidence="2">
    <location>
        <begin position="217"/>
        <end position="226"/>
    </location>
</feature>
<dbReference type="PROSITE" id="PS51253">
    <property type="entry name" value="HTH_CENPB"/>
    <property type="match status" value="1"/>
</dbReference>
<feature type="domain" description="HTH CENPB-type" evidence="3">
    <location>
        <begin position="75"/>
        <end position="147"/>
    </location>
</feature>
<name>F9F7J7_FUSOF</name>
<evidence type="ECO:0000313" key="4">
    <source>
        <dbReference type="EMBL" id="EGU87112.1"/>
    </source>
</evidence>
<organism evidence="4">
    <name type="scientific">Fusarium oxysporum (strain Fo5176)</name>
    <name type="common">Fusarium vascular wilt</name>
    <dbReference type="NCBI Taxonomy" id="660025"/>
    <lineage>
        <taxon>Eukaryota</taxon>
        <taxon>Fungi</taxon>
        <taxon>Dikarya</taxon>
        <taxon>Ascomycota</taxon>
        <taxon>Pezizomycotina</taxon>
        <taxon>Sordariomycetes</taxon>
        <taxon>Hypocreomycetidae</taxon>
        <taxon>Hypocreales</taxon>
        <taxon>Nectriaceae</taxon>
        <taxon>Fusarium</taxon>
        <taxon>Fusarium oxysporum species complex</taxon>
    </lineage>
</organism>
<evidence type="ECO:0000259" key="3">
    <source>
        <dbReference type="PROSITE" id="PS51253"/>
    </source>
</evidence>
<dbReference type="EMBL" id="AFQF01000727">
    <property type="protein sequence ID" value="EGU87112.1"/>
    <property type="molecule type" value="Genomic_DNA"/>
</dbReference>
<feature type="region of interest" description="Disordered" evidence="2">
    <location>
        <begin position="217"/>
        <end position="239"/>
    </location>
</feature>
<reference evidence="4" key="1">
    <citation type="journal article" date="2012" name="Mol. Plant Microbe Interact.">
        <title>A highly conserved effector in Fusarium oxysporum is required for full virulence on Arabidopsis.</title>
        <authorList>
            <person name="Thatcher L.F."/>
            <person name="Gardiner D.M."/>
            <person name="Kazan K."/>
            <person name="Manners J."/>
        </authorList>
    </citation>
    <scope>NUCLEOTIDE SEQUENCE [LARGE SCALE GENOMIC DNA]</scope>
    <source>
        <strain evidence="4">Fo5176</strain>
    </source>
</reference>
<accession>F9F7J7</accession>
<keyword evidence="1" id="KW-0238">DNA-binding</keyword>
<dbReference type="InterPro" id="IPR006600">
    <property type="entry name" value="HTH_CenpB_DNA-bd_dom"/>
</dbReference>
<dbReference type="Pfam" id="PF03221">
    <property type="entry name" value="HTH_Tnp_Tc5"/>
    <property type="match status" value="1"/>
</dbReference>
<sequence length="239" mass="26870">MTSISEKSRKNAAAGARAWLARSSITRPTRHCPAPASLSQSDIAAQHHANLPLMKRYIYLLKSGKPLQTIKASICKEGRPIALVKAEELALIEYLRNVENSAFAVTEACIRNYASFIRQFQLKGQEMRLSQTWVGNFKKRHLELQCNRPKVKKIQRASAETDIPRMEGWFGGYEGTAIREEISTKNLGRGAITSSHIPEIISQAMNDLMEMSQYQQHAKKSPKHLAKTTQGVDRRIVPT</sequence>
<comment type="caution">
    <text evidence="4">The sequence shown here is derived from an EMBL/GenBank/DDBJ whole genome shotgun (WGS) entry which is preliminary data.</text>
</comment>
<protein>
    <recommendedName>
        <fullName evidence="3">HTH CENPB-type domain-containing protein</fullName>
    </recommendedName>
</protein>
<dbReference type="AlphaFoldDB" id="F9F7J7"/>
<proteinExistence type="predicted"/>
<gene>
    <name evidence="4" type="ORF">FOXB_02372</name>
</gene>